<comment type="caution">
    <text evidence="3">The sequence shown here is derived from an EMBL/GenBank/DDBJ whole genome shotgun (WGS) entry which is preliminary data.</text>
</comment>
<keyword evidence="1" id="KW-0732">Signal</keyword>
<dbReference type="SUPFAM" id="SSF50969">
    <property type="entry name" value="YVTN repeat-like/Quinoprotein amine dehydrogenase"/>
    <property type="match status" value="1"/>
</dbReference>
<dbReference type="EMBL" id="LAJG01000014">
    <property type="protein sequence ID" value="KKB80356.1"/>
    <property type="molecule type" value="Genomic_DNA"/>
</dbReference>
<protein>
    <recommendedName>
        <fullName evidence="2">DUF4394 domain-containing protein</fullName>
    </recommendedName>
</protein>
<dbReference type="Proteomes" id="UP000033514">
    <property type="component" value="Unassembled WGS sequence"/>
</dbReference>
<evidence type="ECO:0000259" key="2">
    <source>
        <dbReference type="Pfam" id="PF14339"/>
    </source>
</evidence>
<accession>A0A0F5LD88</accession>
<reference evidence="3 4" key="1">
    <citation type="submission" date="2015-03" db="EMBL/GenBank/DDBJ databases">
        <authorList>
            <person name="Hassan Y.I."/>
            <person name="Lepp D."/>
            <person name="Zhou T."/>
        </authorList>
    </citation>
    <scope>NUCLEOTIDE SEQUENCE [LARGE SCALE GENOMIC DNA]</scope>
    <source>
        <strain evidence="3 4">GH2-10</strain>
    </source>
</reference>
<dbReference type="Pfam" id="PF14339">
    <property type="entry name" value="DUF4394"/>
    <property type="match status" value="1"/>
</dbReference>
<dbReference type="AlphaFoldDB" id="A0A0F5LD88"/>
<feature type="signal peptide" evidence="1">
    <location>
        <begin position="1"/>
        <end position="25"/>
    </location>
</feature>
<dbReference type="RefSeq" id="WP_046142420.1">
    <property type="nucleotide sequence ID" value="NZ_LAJG01000014.1"/>
</dbReference>
<dbReference type="InterPro" id="IPR011044">
    <property type="entry name" value="Quino_amine_DH_bsu"/>
</dbReference>
<dbReference type="OrthoDB" id="531718at2"/>
<dbReference type="PATRIC" id="fig|361041.3.peg.980"/>
<dbReference type="InterPro" id="IPR015943">
    <property type="entry name" value="WD40/YVTN_repeat-like_dom_sf"/>
</dbReference>
<evidence type="ECO:0000256" key="1">
    <source>
        <dbReference type="SAM" id="SignalP"/>
    </source>
</evidence>
<gene>
    <name evidence="3" type="ORF">VW35_08180</name>
</gene>
<keyword evidence="4" id="KW-1185">Reference proteome</keyword>
<dbReference type="InterPro" id="IPR025507">
    <property type="entry name" value="DUF4394"/>
</dbReference>
<evidence type="ECO:0000313" key="4">
    <source>
        <dbReference type="Proteomes" id="UP000033514"/>
    </source>
</evidence>
<feature type="chain" id="PRO_5002492030" description="DUF4394 domain-containing protein" evidence="1">
    <location>
        <begin position="26"/>
        <end position="260"/>
    </location>
</feature>
<sequence length="260" mass="26479">MLATFAYRSMLAISALTIGAGAALAAPAIGLSGSKTLVMFDTESLEVSGTMEVTGVDGLAGIDVRPADKMLYGVSLAGEIVTIDTATGAATVQSTLSEMLPSFEGAIVDFNPMADRLRLMATDGTNFRVNVDDGAVTVDGSLAFEDGDMHAGETPAIVAAAYINSIGKPEATAMYDIDATIVGLIQQTSPNDGTLAAIGKLGIDGADNYAFDIAATEDLTNTAYLVAGSTLYTVNLETGAATEIGAIEGADAFTDIAVLQ</sequence>
<dbReference type="STRING" id="361041.VW35_08180"/>
<proteinExistence type="predicted"/>
<feature type="domain" description="DUF4394" evidence="2">
    <location>
        <begin position="36"/>
        <end position="257"/>
    </location>
</feature>
<dbReference type="Gene3D" id="2.130.10.10">
    <property type="entry name" value="YVTN repeat-like/Quinoprotein amine dehydrogenase"/>
    <property type="match status" value="1"/>
</dbReference>
<name>A0A0F5LD88_9HYPH</name>
<evidence type="ECO:0000313" key="3">
    <source>
        <dbReference type="EMBL" id="KKB80356.1"/>
    </source>
</evidence>
<organism evidence="3 4">
    <name type="scientific">Devosia soli</name>
    <dbReference type="NCBI Taxonomy" id="361041"/>
    <lineage>
        <taxon>Bacteria</taxon>
        <taxon>Pseudomonadati</taxon>
        <taxon>Pseudomonadota</taxon>
        <taxon>Alphaproteobacteria</taxon>
        <taxon>Hyphomicrobiales</taxon>
        <taxon>Devosiaceae</taxon>
        <taxon>Devosia</taxon>
    </lineage>
</organism>